<dbReference type="SUPFAM" id="SSF53850">
    <property type="entry name" value="Periplasmic binding protein-like II"/>
    <property type="match status" value="1"/>
</dbReference>
<dbReference type="KEGG" id="hch:HCH_02925"/>
<evidence type="ECO:0000259" key="4">
    <source>
        <dbReference type="SMART" id="SM00062"/>
    </source>
</evidence>
<feature type="signal peptide" evidence="3">
    <location>
        <begin position="1"/>
        <end position="21"/>
    </location>
</feature>
<comment type="similarity">
    <text evidence="1">Belongs to the bacterial solute-binding protein 3 family.</text>
</comment>
<dbReference type="RefSeq" id="WP_011396767.1">
    <property type="nucleotide sequence ID" value="NC_007645.1"/>
</dbReference>
<dbReference type="Pfam" id="PF00497">
    <property type="entry name" value="SBP_bac_3"/>
    <property type="match status" value="1"/>
</dbReference>
<gene>
    <name evidence="5" type="ordered locus">HCH_02925</name>
</gene>
<dbReference type="PANTHER" id="PTHR35936">
    <property type="entry name" value="MEMBRANE-BOUND LYTIC MUREIN TRANSGLYCOSYLASE F"/>
    <property type="match status" value="1"/>
</dbReference>
<dbReference type="OrthoDB" id="7354650at2"/>
<sequence length="255" mass="29205">MFKTILLFLFVWVTACQSAWAEEREYRFVTLEFPPLEFTGEDGKPTGVAVEVVHRIMAALGLQVSIDVHPWSRSLDRVRKGDADAIFTAYKTPERELFLDYSNVVLIPQVIALYATKESPINFNGDLLALQDKQFGVVSTISYGAVFDQMRNQLRVQRVEDIEQNFKKLMLGRIDVLISNIYVADWKLKKTGFNKHISRLPLEVERLPSFIAFSKARGLTALRDRFDKELLRLKESGEFDAIVAKYDLTVPPDIQ</sequence>
<evidence type="ECO:0000256" key="2">
    <source>
        <dbReference type="ARBA" id="ARBA00022729"/>
    </source>
</evidence>
<protein>
    <submittedName>
        <fullName evidence="5">ABC-type amino acid transport/signal transduction systems, periplasmic component/domain</fullName>
    </submittedName>
</protein>
<dbReference type="Gene3D" id="3.40.190.10">
    <property type="entry name" value="Periplasmic binding protein-like II"/>
    <property type="match status" value="2"/>
</dbReference>
<name>Q2SI26_HAHCH</name>
<dbReference type="InterPro" id="IPR001638">
    <property type="entry name" value="Solute-binding_3/MltF_N"/>
</dbReference>
<dbReference type="HOGENOM" id="CLU_064076_8_2_6"/>
<accession>Q2SI26</accession>
<dbReference type="SMART" id="SM00062">
    <property type="entry name" value="PBPb"/>
    <property type="match status" value="1"/>
</dbReference>
<dbReference type="EMBL" id="CP000155">
    <property type="protein sequence ID" value="ABC29698.1"/>
    <property type="molecule type" value="Genomic_DNA"/>
</dbReference>
<dbReference type="Proteomes" id="UP000000238">
    <property type="component" value="Chromosome"/>
</dbReference>
<dbReference type="PROSITE" id="PS51257">
    <property type="entry name" value="PROKAR_LIPOPROTEIN"/>
    <property type="match status" value="1"/>
</dbReference>
<dbReference type="AlphaFoldDB" id="Q2SI26"/>
<keyword evidence="6" id="KW-1185">Reference proteome</keyword>
<feature type="domain" description="Solute-binding protein family 3/N-terminal" evidence="4">
    <location>
        <begin position="25"/>
        <end position="251"/>
    </location>
</feature>
<evidence type="ECO:0000313" key="5">
    <source>
        <dbReference type="EMBL" id="ABC29698.1"/>
    </source>
</evidence>
<reference evidence="5 6" key="1">
    <citation type="journal article" date="2005" name="Nucleic Acids Res.">
        <title>Genomic blueprint of Hahella chejuensis, a marine microbe producing an algicidal agent.</title>
        <authorList>
            <person name="Jeong H."/>
            <person name="Yim J.H."/>
            <person name="Lee C."/>
            <person name="Choi S.-H."/>
            <person name="Park Y.K."/>
            <person name="Yoon S.H."/>
            <person name="Hur C.-G."/>
            <person name="Kang H.-Y."/>
            <person name="Kim D."/>
            <person name="Lee H.H."/>
            <person name="Park K.H."/>
            <person name="Park S.-H."/>
            <person name="Park H.-S."/>
            <person name="Lee H.K."/>
            <person name="Oh T.K."/>
            <person name="Kim J.F."/>
        </authorList>
    </citation>
    <scope>NUCLEOTIDE SEQUENCE [LARGE SCALE GENOMIC DNA]</scope>
    <source>
        <strain evidence="5 6">KCTC 2396</strain>
    </source>
</reference>
<dbReference type="eggNOG" id="COG0834">
    <property type="taxonomic scope" value="Bacteria"/>
</dbReference>
<dbReference type="PANTHER" id="PTHR35936:SF25">
    <property type="entry name" value="ABC TRANSPORTER SUBSTRATE-BINDING PROTEIN"/>
    <property type="match status" value="1"/>
</dbReference>
<dbReference type="STRING" id="349521.HCH_02925"/>
<feature type="chain" id="PRO_5004215466" evidence="3">
    <location>
        <begin position="22"/>
        <end position="255"/>
    </location>
</feature>
<proteinExistence type="inferred from homology"/>
<evidence type="ECO:0000256" key="1">
    <source>
        <dbReference type="ARBA" id="ARBA00010333"/>
    </source>
</evidence>
<keyword evidence="2 3" id="KW-0732">Signal</keyword>
<evidence type="ECO:0000256" key="3">
    <source>
        <dbReference type="SAM" id="SignalP"/>
    </source>
</evidence>
<organism evidence="5 6">
    <name type="scientific">Hahella chejuensis (strain KCTC 2396)</name>
    <dbReference type="NCBI Taxonomy" id="349521"/>
    <lineage>
        <taxon>Bacteria</taxon>
        <taxon>Pseudomonadati</taxon>
        <taxon>Pseudomonadota</taxon>
        <taxon>Gammaproteobacteria</taxon>
        <taxon>Oceanospirillales</taxon>
        <taxon>Hahellaceae</taxon>
        <taxon>Hahella</taxon>
    </lineage>
</organism>
<evidence type="ECO:0000313" key="6">
    <source>
        <dbReference type="Proteomes" id="UP000000238"/>
    </source>
</evidence>